<dbReference type="EMBL" id="BPLR01011632">
    <property type="protein sequence ID" value="GIY47821.1"/>
    <property type="molecule type" value="Genomic_DNA"/>
</dbReference>
<comment type="caution">
    <text evidence="1">The sequence shown here is derived from an EMBL/GenBank/DDBJ whole genome shotgun (WGS) entry which is preliminary data.</text>
</comment>
<evidence type="ECO:0000313" key="1">
    <source>
        <dbReference type="EMBL" id="GIY47821.1"/>
    </source>
</evidence>
<dbReference type="Proteomes" id="UP001054945">
    <property type="component" value="Unassembled WGS sequence"/>
</dbReference>
<reference evidence="1 2" key="1">
    <citation type="submission" date="2021-06" db="EMBL/GenBank/DDBJ databases">
        <title>Caerostris extrusa draft genome.</title>
        <authorList>
            <person name="Kono N."/>
            <person name="Arakawa K."/>
        </authorList>
    </citation>
    <scope>NUCLEOTIDE SEQUENCE [LARGE SCALE GENOMIC DNA]</scope>
</reference>
<accession>A0AAV4TS16</accession>
<evidence type="ECO:0000313" key="2">
    <source>
        <dbReference type="Proteomes" id="UP001054945"/>
    </source>
</evidence>
<gene>
    <name evidence="1" type="ORF">CEXT_132691</name>
</gene>
<proteinExistence type="predicted"/>
<dbReference type="AlphaFoldDB" id="A0AAV4TS16"/>
<organism evidence="1 2">
    <name type="scientific">Caerostris extrusa</name>
    <name type="common">Bark spider</name>
    <name type="synonym">Caerostris bankana</name>
    <dbReference type="NCBI Taxonomy" id="172846"/>
    <lineage>
        <taxon>Eukaryota</taxon>
        <taxon>Metazoa</taxon>
        <taxon>Ecdysozoa</taxon>
        <taxon>Arthropoda</taxon>
        <taxon>Chelicerata</taxon>
        <taxon>Arachnida</taxon>
        <taxon>Araneae</taxon>
        <taxon>Araneomorphae</taxon>
        <taxon>Entelegynae</taxon>
        <taxon>Araneoidea</taxon>
        <taxon>Araneidae</taxon>
        <taxon>Caerostris</taxon>
    </lineage>
</organism>
<protein>
    <submittedName>
        <fullName evidence="1">Uncharacterized protein</fullName>
    </submittedName>
</protein>
<keyword evidence="2" id="KW-1185">Reference proteome</keyword>
<name>A0AAV4TS16_CAEEX</name>
<sequence length="87" mass="9969">MALAHYGAAHYGAVVSRKEYPKTKHYTTRIRIRSYRRRSTIGVYIEYIVWKASSFEKAGSILRTITSATRVADFAVSHRFLCHMASV</sequence>